<keyword evidence="2" id="KW-1185">Reference proteome</keyword>
<feature type="non-terminal residue" evidence="1">
    <location>
        <position position="400"/>
    </location>
</feature>
<reference evidence="1" key="1">
    <citation type="submission" date="2022-08" db="EMBL/GenBank/DDBJ databases">
        <authorList>
            <person name="Kallberg Y."/>
            <person name="Tangrot J."/>
            <person name="Rosling A."/>
        </authorList>
    </citation>
    <scope>NUCLEOTIDE SEQUENCE</scope>
    <source>
        <strain evidence="1">Wild A</strain>
    </source>
</reference>
<evidence type="ECO:0000313" key="2">
    <source>
        <dbReference type="Proteomes" id="UP001153678"/>
    </source>
</evidence>
<dbReference type="EMBL" id="CAMKVN010014476">
    <property type="protein sequence ID" value="CAI2196552.1"/>
    <property type="molecule type" value="Genomic_DNA"/>
</dbReference>
<name>A0A9W4T914_9GLOM</name>
<evidence type="ECO:0000313" key="1">
    <source>
        <dbReference type="EMBL" id="CAI2196552.1"/>
    </source>
</evidence>
<feature type="non-terminal residue" evidence="1">
    <location>
        <position position="1"/>
    </location>
</feature>
<gene>
    <name evidence="1" type="ORF">FWILDA_LOCUS17637</name>
</gene>
<proteinExistence type="predicted"/>
<organism evidence="1 2">
    <name type="scientific">Funneliformis geosporum</name>
    <dbReference type="NCBI Taxonomy" id="1117311"/>
    <lineage>
        <taxon>Eukaryota</taxon>
        <taxon>Fungi</taxon>
        <taxon>Fungi incertae sedis</taxon>
        <taxon>Mucoromycota</taxon>
        <taxon>Glomeromycotina</taxon>
        <taxon>Glomeromycetes</taxon>
        <taxon>Glomerales</taxon>
        <taxon>Glomeraceae</taxon>
        <taxon>Funneliformis</taxon>
    </lineage>
</organism>
<accession>A0A9W4T914</accession>
<protein>
    <submittedName>
        <fullName evidence="1">5014_t:CDS:1</fullName>
    </submittedName>
</protein>
<dbReference type="Proteomes" id="UP001153678">
    <property type="component" value="Unassembled WGS sequence"/>
</dbReference>
<dbReference type="AlphaFoldDB" id="A0A9W4T914"/>
<sequence>NPSDVDASGKFYGKRLRLPYKEDATSSGDKHDSILDSDLIPPARAKKISIKYLQIIPKKMLSRLFLHFECIQFKPDKENVNVEGVDNDTNNLQMTSLAYQQFTATYQKIPQENKWTLSTGKIVEDALYAFGIKCSHEQRVFTQLKEIKNFDKKELPLMPDDLLKYLNSFRKSKTSDLRELIFHPGLHNQPFDRSKNFDYDWIRNTIYNLVLEYEANHLTKDHLETFIDKAFLEIDGMEITRGESCSYASSNRKNSQRVVASTSPIKRKAMGRRGDLIIRKWHSEYGCSEAGKIFDGKNGTKIIKEGGLKMPKMLRDMFNDLCEATEMRECKIRKLETVGFIIAGLRISLIRCKSPSNNKQAKKIVKNVIKLMEEEDLSEVQQLETLQNCDYESGLSTPPP</sequence>
<dbReference type="OrthoDB" id="2385582at2759"/>
<comment type="caution">
    <text evidence="1">The sequence shown here is derived from an EMBL/GenBank/DDBJ whole genome shotgun (WGS) entry which is preliminary data.</text>
</comment>